<dbReference type="Proteomes" id="UP000483362">
    <property type="component" value="Unassembled WGS sequence"/>
</dbReference>
<feature type="transmembrane region" description="Helical" evidence="1">
    <location>
        <begin position="169"/>
        <end position="187"/>
    </location>
</feature>
<gene>
    <name evidence="2" type="ORF">FYJ29_06570</name>
</gene>
<comment type="caution">
    <text evidence="2">The sequence shown here is derived from an EMBL/GenBank/DDBJ whole genome shotgun (WGS) entry which is preliminary data.</text>
</comment>
<dbReference type="Pfam" id="PF18159">
    <property type="entry name" value="S_4TM"/>
    <property type="match status" value="1"/>
</dbReference>
<evidence type="ECO:0000313" key="2">
    <source>
        <dbReference type="EMBL" id="MSS17418.1"/>
    </source>
</evidence>
<proteinExistence type="predicted"/>
<organism evidence="2 3">
    <name type="scientific">Sodaliphilus pleomorphus</name>
    <dbReference type="NCBI Taxonomy" id="2606626"/>
    <lineage>
        <taxon>Bacteria</taxon>
        <taxon>Pseudomonadati</taxon>
        <taxon>Bacteroidota</taxon>
        <taxon>Bacteroidia</taxon>
        <taxon>Bacteroidales</taxon>
        <taxon>Muribaculaceae</taxon>
        <taxon>Sodaliphilus</taxon>
    </lineage>
</organism>
<evidence type="ECO:0000313" key="3">
    <source>
        <dbReference type="Proteomes" id="UP000483362"/>
    </source>
</evidence>
<keyword evidence="1" id="KW-0812">Transmembrane</keyword>
<accession>A0A6L5XDP7</accession>
<dbReference type="RefSeq" id="WP_154326686.1">
    <property type="nucleotide sequence ID" value="NZ_CP045696.1"/>
</dbReference>
<evidence type="ECO:0000256" key="1">
    <source>
        <dbReference type="SAM" id="Phobius"/>
    </source>
</evidence>
<keyword evidence="1" id="KW-1133">Transmembrane helix</keyword>
<dbReference type="InterPro" id="IPR049920">
    <property type="entry name" value="IK1_05631-like"/>
</dbReference>
<reference evidence="2 3" key="1">
    <citation type="submission" date="2019-08" db="EMBL/GenBank/DDBJ databases">
        <title>In-depth cultivation of the pig gut microbiome towards novel bacterial diversity and tailored functional studies.</title>
        <authorList>
            <person name="Wylensek D."/>
            <person name="Hitch T.C.A."/>
            <person name="Clavel T."/>
        </authorList>
    </citation>
    <scope>NUCLEOTIDE SEQUENCE [LARGE SCALE GENOMIC DNA]</scope>
    <source>
        <strain evidence="2 3">Oil-RF-744-WCA-WT-10</strain>
    </source>
</reference>
<feature type="transmembrane region" description="Helical" evidence="1">
    <location>
        <begin position="32"/>
        <end position="53"/>
    </location>
</feature>
<keyword evidence="1" id="KW-0472">Membrane</keyword>
<keyword evidence="3" id="KW-1185">Reference proteome</keyword>
<dbReference type="AlphaFoldDB" id="A0A6L5XDP7"/>
<dbReference type="EMBL" id="VULT01000008">
    <property type="protein sequence ID" value="MSS17418.1"/>
    <property type="molecule type" value="Genomic_DNA"/>
</dbReference>
<sequence>MANNIVELENRQEHINQLKAARHLYTKAGNYTTAYVVICALIPIVISIGRIFIDSLAPLVLHTLTAYTLVSLVMGFLLESRISKFRNTAAKIQQLFDSDVLGLKWNAYLWGKKPSLEDVNENIGDLPDKDFIDWYDTQVGVMTKMEATLICQRTNLVYDSKLRKDFNSIINLIAWSALILILIVGFYKNEGMQTAIVFIGVPLVPIIKWIVSTRKQNLDDIEACKSLTSFIDCCLEKLRKNQRSINESALYRIQDGIYHHRKTAFKIPDCLYNYMRSGQENRVHMMVNQLSQ</sequence>
<feature type="transmembrane region" description="Helical" evidence="1">
    <location>
        <begin position="193"/>
        <end position="211"/>
    </location>
</feature>
<feature type="transmembrane region" description="Helical" evidence="1">
    <location>
        <begin position="59"/>
        <end position="78"/>
    </location>
</feature>
<protein>
    <submittedName>
        <fullName evidence="2">Uncharacterized protein</fullName>
    </submittedName>
</protein>
<name>A0A6L5XDP7_9BACT</name>